<organism evidence="2">
    <name type="scientific">mine drainage metagenome</name>
    <dbReference type="NCBI Taxonomy" id="410659"/>
    <lineage>
        <taxon>unclassified sequences</taxon>
        <taxon>metagenomes</taxon>
        <taxon>ecological metagenomes</taxon>
    </lineage>
</organism>
<dbReference type="AlphaFoldDB" id="A0A1J5RVF8"/>
<gene>
    <name evidence="2" type="primary">ptsN_5</name>
    <name evidence="2" type="ORF">GALL_220680</name>
</gene>
<dbReference type="CDD" id="cd00211">
    <property type="entry name" value="PTS_IIA_fru"/>
    <property type="match status" value="1"/>
</dbReference>
<feature type="domain" description="PTS EIIA type-2" evidence="1">
    <location>
        <begin position="6"/>
        <end position="149"/>
    </location>
</feature>
<dbReference type="PANTHER" id="PTHR47738">
    <property type="entry name" value="PTS SYSTEM FRUCTOSE-LIKE EIIA COMPONENT-RELATED"/>
    <property type="match status" value="1"/>
</dbReference>
<dbReference type="NCBIfam" id="TIGR01419">
    <property type="entry name" value="nitro_reg_IIA"/>
    <property type="match status" value="1"/>
</dbReference>
<dbReference type="InterPro" id="IPR006320">
    <property type="entry name" value="PTS_Nitro_regul"/>
</dbReference>
<dbReference type="GO" id="GO:0008982">
    <property type="term" value="F:protein-N(PI)-phosphohistidine-sugar phosphotransferase activity"/>
    <property type="evidence" value="ECO:0007669"/>
    <property type="project" value="InterPro"/>
</dbReference>
<sequence>MNQIARLLPSANIVLDLEASSKKRVFEQAGLLFENNQGIARSTVYDALFAREKLGSTGLGQGIAIPHGRIKGLKEAVGGFLRLATPVQFDAPDGKPVSMAFVLLVPEAATELHLQILSLLAQMFSEKGFREQLSTAQDTAAVHLLFVNWQADEQSDRRPTV</sequence>
<evidence type="ECO:0000259" key="1">
    <source>
        <dbReference type="PROSITE" id="PS51094"/>
    </source>
</evidence>
<dbReference type="GO" id="GO:0030295">
    <property type="term" value="F:protein kinase activator activity"/>
    <property type="evidence" value="ECO:0007669"/>
    <property type="project" value="TreeGrafter"/>
</dbReference>
<dbReference type="InterPro" id="IPR002178">
    <property type="entry name" value="PTS_EIIA_type-2_dom"/>
</dbReference>
<dbReference type="InterPro" id="IPR051541">
    <property type="entry name" value="PTS_SugarTrans_NitroReg"/>
</dbReference>
<dbReference type="Gene3D" id="3.40.930.10">
    <property type="entry name" value="Mannitol-specific EII, Chain A"/>
    <property type="match status" value="1"/>
</dbReference>
<dbReference type="PROSITE" id="PS00372">
    <property type="entry name" value="PTS_EIIA_TYPE_2_HIS"/>
    <property type="match status" value="1"/>
</dbReference>
<protein>
    <submittedName>
        <fullName evidence="2">Nitrogen regulatory protein</fullName>
        <ecNumber evidence="2">2.7.1.-</ecNumber>
    </submittedName>
</protein>
<dbReference type="SUPFAM" id="SSF55804">
    <property type="entry name" value="Phoshotransferase/anion transport protein"/>
    <property type="match status" value="1"/>
</dbReference>
<proteinExistence type="predicted"/>
<dbReference type="EMBL" id="MLJW01000157">
    <property type="protein sequence ID" value="OIQ95935.1"/>
    <property type="molecule type" value="Genomic_DNA"/>
</dbReference>
<keyword evidence="2" id="KW-0808">Transferase</keyword>
<reference evidence="2" key="1">
    <citation type="submission" date="2016-10" db="EMBL/GenBank/DDBJ databases">
        <title>Sequence of Gallionella enrichment culture.</title>
        <authorList>
            <person name="Poehlein A."/>
            <person name="Muehling M."/>
            <person name="Daniel R."/>
        </authorList>
    </citation>
    <scope>NUCLEOTIDE SEQUENCE</scope>
</reference>
<dbReference type="InterPro" id="IPR016152">
    <property type="entry name" value="PTrfase/Anion_transptr"/>
</dbReference>
<evidence type="ECO:0000313" key="2">
    <source>
        <dbReference type="EMBL" id="OIQ95935.1"/>
    </source>
</evidence>
<dbReference type="PANTHER" id="PTHR47738:SF1">
    <property type="entry name" value="NITROGEN REGULATORY PROTEIN"/>
    <property type="match status" value="1"/>
</dbReference>
<dbReference type="GO" id="GO:0009401">
    <property type="term" value="P:phosphoenolpyruvate-dependent sugar phosphotransferase system"/>
    <property type="evidence" value="ECO:0007669"/>
    <property type="project" value="InterPro"/>
</dbReference>
<name>A0A1J5RVF8_9ZZZZ</name>
<dbReference type="EC" id="2.7.1.-" evidence="2"/>
<accession>A0A1J5RVF8</accession>
<dbReference type="PROSITE" id="PS51094">
    <property type="entry name" value="PTS_EIIA_TYPE_2"/>
    <property type="match status" value="1"/>
</dbReference>
<dbReference type="Pfam" id="PF00359">
    <property type="entry name" value="PTS_EIIA_2"/>
    <property type="match status" value="1"/>
</dbReference>
<comment type="caution">
    <text evidence="2">The sequence shown here is derived from an EMBL/GenBank/DDBJ whole genome shotgun (WGS) entry which is preliminary data.</text>
</comment>